<accession>A0A4U3FMS4</accession>
<organism evidence="2 3">
    <name type="scientific">Erwinia persicina</name>
    <dbReference type="NCBI Taxonomy" id="55211"/>
    <lineage>
        <taxon>Bacteria</taxon>
        <taxon>Pseudomonadati</taxon>
        <taxon>Pseudomonadota</taxon>
        <taxon>Gammaproteobacteria</taxon>
        <taxon>Enterobacterales</taxon>
        <taxon>Erwiniaceae</taxon>
        <taxon>Erwinia</taxon>
    </lineage>
</organism>
<keyword evidence="1" id="KW-0472">Membrane</keyword>
<keyword evidence="1" id="KW-1133">Transmembrane helix</keyword>
<dbReference type="EMBL" id="QGAC01000002">
    <property type="protein sequence ID" value="TKJ94552.1"/>
    <property type="molecule type" value="Genomic_DNA"/>
</dbReference>
<protein>
    <submittedName>
        <fullName evidence="2">Uncharacterized protein</fullName>
    </submittedName>
</protein>
<dbReference type="Proteomes" id="UP000306393">
    <property type="component" value="Unassembled WGS sequence"/>
</dbReference>
<reference evidence="2 3" key="1">
    <citation type="journal article" date="2019" name="Sci. Rep.">
        <title>Differences in resource use lead to coexistence of seed-transmitted microbial populations.</title>
        <authorList>
            <person name="Torres-Cortes G."/>
            <person name="Garcia B.J."/>
            <person name="Compant S."/>
            <person name="Rezki S."/>
            <person name="Jones P."/>
            <person name="Preveaux A."/>
            <person name="Briand M."/>
            <person name="Roulet A."/>
            <person name="Bouchez O."/>
            <person name="Jacobson D."/>
            <person name="Barret M."/>
        </authorList>
    </citation>
    <scope>NUCLEOTIDE SEQUENCE [LARGE SCALE GENOMIC DNA]</scope>
    <source>
        <strain evidence="2 3">CFBP13511</strain>
    </source>
</reference>
<evidence type="ECO:0000256" key="1">
    <source>
        <dbReference type="SAM" id="Phobius"/>
    </source>
</evidence>
<comment type="caution">
    <text evidence="2">The sequence shown here is derived from an EMBL/GenBank/DDBJ whole genome shotgun (WGS) entry which is preliminary data.</text>
</comment>
<evidence type="ECO:0000313" key="3">
    <source>
        <dbReference type="Proteomes" id="UP000306393"/>
    </source>
</evidence>
<keyword evidence="1" id="KW-0812">Transmembrane</keyword>
<evidence type="ECO:0000313" key="2">
    <source>
        <dbReference type="EMBL" id="TKJ94552.1"/>
    </source>
</evidence>
<proteinExistence type="predicted"/>
<feature type="transmembrane region" description="Helical" evidence="1">
    <location>
        <begin position="20"/>
        <end position="39"/>
    </location>
</feature>
<dbReference type="AlphaFoldDB" id="A0A4U3FMS4"/>
<sequence length="297" mass="31670">MVTEVSPYFKKIDHENDQSYKTSHLVLLIVLSLLLYFAAPIPARAILWPVTTDVHITECRDTWQQPCSEDVYYSGKIIFLEQGKPTAPRPPLSSGVRIVGIHCEAGGNGVPFSQCSWADNLSHRPDLAYGCKFVDKDHWDIKDISQCSFGTTWGPHGGAGPGGECVMVGAQSQSSVLLYTPWGALHALDVANSGSRNCSQPLAPEVGCSVGTLQTLEHGALGPTDNDIRTTYTNVSCGLSPKVTIVGGATLNLGPGVSTTLTAWVENQRLTVQSDLTITGAKPGAYSANAVIMVSPD</sequence>
<gene>
    <name evidence="2" type="ORF">EpCFBP13511_03110</name>
</gene>
<name>A0A4U3FMS4_9GAMM</name>